<protein>
    <recommendedName>
        <fullName evidence="3">Lipoprotein</fullName>
    </recommendedName>
</protein>
<dbReference type="SUPFAM" id="SSF48452">
    <property type="entry name" value="TPR-like"/>
    <property type="match status" value="1"/>
</dbReference>
<gene>
    <name evidence="1" type="ORF">LPTSP3_g02730</name>
</gene>
<keyword evidence="2" id="KW-1185">Reference proteome</keyword>
<dbReference type="Proteomes" id="UP000245263">
    <property type="component" value="Chromosome 1"/>
</dbReference>
<dbReference type="RefSeq" id="WP_242935304.1">
    <property type="nucleotide sequence ID" value="NZ_AP025028.1"/>
</dbReference>
<proteinExistence type="predicted"/>
<reference evidence="1 2" key="1">
    <citation type="submission" date="2021-08" db="EMBL/GenBank/DDBJ databases">
        <title>Complete genome sequence of Leptospira kobayashii strain E30.</title>
        <authorList>
            <person name="Nakao R."/>
            <person name="Nakamura S."/>
            <person name="Masuzawa T."/>
            <person name="Koizumi N."/>
        </authorList>
    </citation>
    <scope>NUCLEOTIDE SEQUENCE [LARGE SCALE GENOMIC DNA]</scope>
    <source>
        <strain evidence="1 2">E30</strain>
    </source>
</reference>
<sequence length="476" mass="52800">MFPKFLSFFAILGFAVLGCASDYKKIIEATENAYFSKNYDSAIPSIRALYEDSATKDRLLFLMEAGMIFHSKGDYESSNKVFKEAEDLSDNIKTSITKEGLAFLLSDNESNYTGEDFERVMIKYFVASNYLMLGDLENAKIYFRRLDFELKEMKFIAAEYRQNNAARLIDAFVSERLGRFNDARVQFRNMEQLMSGSSVLMSDRYVLAVKENDSRDMGKYAKGAPFVQAYNQSMQKVDIKSPNLSEVIIIHEAGKSATKESRGKLLDDEYFALALQGAIEIAIRTEGAGASVSGVLATLSTAENPIPIYKERDLEGSSKRHFYINGTDIGAPEILNNYSDTAMKNFNDNYKAIITKNLTSLAVKIVAAVVASEAASRAIESSMGNRKKKGEGDLVSSLIRLAAGAAAGLATAQTIAPDLRCWRTIPANFQVKRIFLEPGEYSFSLDESSGLVTNAPNKIIVEEGKPLFLSIRSYIN</sequence>
<evidence type="ECO:0008006" key="3">
    <source>
        <dbReference type="Google" id="ProtNLM"/>
    </source>
</evidence>
<dbReference type="EMBL" id="AP025028">
    <property type="protein sequence ID" value="BDA77343.1"/>
    <property type="molecule type" value="Genomic_DNA"/>
</dbReference>
<evidence type="ECO:0000313" key="1">
    <source>
        <dbReference type="EMBL" id="BDA77343.1"/>
    </source>
</evidence>
<name>A0ABN6KCS5_9LEPT</name>
<organism evidence="1 2">
    <name type="scientific">Leptospira kobayashii</name>
    <dbReference type="NCBI Taxonomy" id="1917830"/>
    <lineage>
        <taxon>Bacteria</taxon>
        <taxon>Pseudomonadati</taxon>
        <taxon>Spirochaetota</taxon>
        <taxon>Spirochaetia</taxon>
        <taxon>Leptospirales</taxon>
        <taxon>Leptospiraceae</taxon>
        <taxon>Leptospira</taxon>
    </lineage>
</organism>
<accession>A0ABN6KCS5</accession>
<dbReference type="InterPro" id="IPR011990">
    <property type="entry name" value="TPR-like_helical_dom_sf"/>
</dbReference>
<dbReference type="Gene3D" id="1.25.40.10">
    <property type="entry name" value="Tetratricopeptide repeat domain"/>
    <property type="match status" value="1"/>
</dbReference>
<dbReference type="PROSITE" id="PS51257">
    <property type="entry name" value="PROKAR_LIPOPROTEIN"/>
    <property type="match status" value="1"/>
</dbReference>
<evidence type="ECO:0000313" key="2">
    <source>
        <dbReference type="Proteomes" id="UP000245263"/>
    </source>
</evidence>